<name>A0A9D1K4A7_9BACT</name>
<evidence type="ECO:0000259" key="6">
    <source>
        <dbReference type="Pfam" id="PF02826"/>
    </source>
</evidence>
<dbReference type="Pfam" id="PF02826">
    <property type="entry name" value="2-Hacid_dh_C"/>
    <property type="match status" value="1"/>
</dbReference>
<evidence type="ECO:0000256" key="1">
    <source>
        <dbReference type="ARBA" id="ARBA00005854"/>
    </source>
</evidence>
<dbReference type="SUPFAM" id="SSF52283">
    <property type="entry name" value="Formate/glycerate dehydrogenase catalytic domain-like"/>
    <property type="match status" value="1"/>
</dbReference>
<evidence type="ECO:0000256" key="2">
    <source>
        <dbReference type="ARBA" id="ARBA00023002"/>
    </source>
</evidence>
<evidence type="ECO:0000259" key="5">
    <source>
        <dbReference type="Pfam" id="PF00389"/>
    </source>
</evidence>
<evidence type="ECO:0000256" key="3">
    <source>
        <dbReference type="ARBA" id="ARBA00023027"/>
    </source>
</evidence>
<dbReference type="InterPro" id="IPR006139">
    <property type="entry name" value="D-isomer_2_OHA_DH_cat_dom"/>
</dbReference>
<evidence type="ECO:0000313" key="7">
    <source>
        <dbReference type="EMBL" id="HIS82164.1"/>
    </source>
</evidence>
<reference evidence="7" key="1">
    <citation type="submission" date="2020-10" db="EMBL/GenBank/DDBJ databases">
        <authorList>
            <person name="Gilroy R."/>
        </authorList>
    </citation>
    <scope>NUCLEOTIDE SEQUENCE</scope>
    <source>
        <strain evidence="7">CHK152-2994</strain>
    </source>
</reference>
<protein>
    <recommendedName>
        <fullName evidence="9">Phosphoglycerate dehydrogenase</fullName>
    </recommendedName>
</protein>
<dbReference type="GO" id="GO:0051287">
    <property type="term" value="F:NAD binding"/>
    <property type="evidence" value="ECO:0007669"/>
    <property type="project" value="InterPro"/>
</dbReference>
<comment type="similarity">
    <text evidence="1 4">Belongs to the D-isomer specific 2-hydroxyacid dehydrogenase family.</text>
</comment>
<dbReference type="PANTHER" id="PTHR43026">
    <property type="entry name" value="2-HYDROXYACID DEHYDROGENASE HOMOLOG 1-RELATED"/>
    <property type="match status" value="1"/>
</dbReference>
<dbReference type="Gene3D" id="3.40.50.720">
    <property type="entry name" value="NAD(P)-binding Rossmann-like Domain"/>
    <property type="match status" value="2"/>
</dbReference>
<keyword evidence="3" id="KW-0520">NAD</keyword>
<dbReference type="EMBL" id="DVJO01000022">
    <property type="protein sequence ID" value="HIS82164.1"/>
    <property type="molecule type" value="Genomic_DNA"/>
</dbReference>
<dbReference type="Pfam" id="PF00389">
    <property type="entry name" value="2-Hacid_dh"/>
    <property type="match status" value="1"/>
</dbReference>
<feature type="domain" description="D-isomer specific 2-hydroxyacid dehydrogenase catalytic" evidence="5">
    <location>
        <begin position="6"/>
        <end position="331"/>
    </location>
</feature>
<evidence type="ECO:0000256" key="4">
    <source>
        <dbReference type="RuleBase" id="RU003719"/>
    </source>
</evidence>
<comment type="caution">
    <text evidence="7">The sequence shown here is derived from an EMBL/GenBank/DDBJ whole genome shotgun (WGS) entry which is preliminary data.</text>
</comment>
<reference evidence="7" key="2">
    <citation type="journal article" date="2021" name="PeerJ">
        <title>Extensive microbial diversity within the chicken gut microbiome revealed by metagenomics and culture.</title>
        <authorList>
            <person name="Gilroy R."/>
            <person name="Ravi A."/>
            <person name="Getino M."/>
            <person name="Pursley I."/>
            <person name="Horton D.L."/>
            <person name="Alikhan N.F."/>
            <person name="Baker D."/>
            <person name="Gharbi K."/>
            <person name="Hall N."/>
            <person name="Watson M."/>
            <person name="Adriaenssens E.M."/>
            <person name="Foster-Nyarko E."/>
            <person name="Jarju S."/>
            <person name="Secka A."/>
            <person name="Antonio M."/>
            <person name="Oren A."/>
            <person name="Chaudhuri R.R."/>
            <person name="La Ragione R."/>
            <person name="Hildebrand F."/>
            <person name="Pallen M.J."/>
        </authorList>
    </citation>
    <scope>NUCLEOTIDE SEQUENCE</scope>
    <source>
        <strain evidence="7">CHK152-2994</strain>
    </source>
</reference>
<dbReference type="InterPro" id="IPR058205">
    <property type="entry name" value="D-LDH-like"/>
</dbReference>
<dbReference type="PANTHER" id="PTHR43026:SF1">
    <property type="entry name" value="2-HYDROXYACID DEHYDROGENASE HOMOLOG 1-RELATED"/>
    <property type="match status" value="1"/>
</dbReference>
<organism evidence="7 8">
    <name type="scientific">Candidatus Scatenecus faecavium</name>
    <dbReference type="NCBI Taxonomy" id="2840915"/>
    <lineage>
        <taxon>Bacteria</taxon>
        <taxon>Candidatus Scatenecus</taxon>
    </lineage>
</organism>
<dbReference type="SUPFAM" id="SSF51735">
    <property type="entry name" value="NAD(P)-binding Rossmann-fold domains"/>
    <property type="match status" value="1"/>
</dbReference>
<dbReference type="PROSITE" id="PS00670">
    <property type="entry name" value="D_2_HYDROXYACID_DH_2"/>
    <property type="match status" value="1"/>
</dbReference>
<evidence type="ECO:0000313" key="8">
    <source>
        <dbReference type="Proteomes" id="UP000824139"/>
    </source>
</evidence>
<feature type="domain" description="D-isomer specific 2-hydroxyacid dehydrogenase NAD-binding" evidence="6">
    <location>
        <begin position="115"/>
        <end position="305"/>
    </location>
</feature>
<sequence>MTIQMLVFDLRESDKQFFENNELQNFNFTFYDNSLNPQTVKSLPQEIKDRTTVISVSRNSDMTREVIDEFKNLRIISTRSTSYCHISKNAATERNIAVINVKNYGETSAAQFIFTQLLALTRKIIPASRGKNVYENNLHWIGRDLTGMTLGIVGAGSIEASVCKIANGFDLKILGYDPNPKKELTDKYGLEYTHLEDLLKTCDIISLHIPYSGDNFHLMSNKQFELMKPNSYFLSLSNIKLINLESLYNALKNGKLSGAALDATCCEYRNSQCENNGFNDICDNERKYFSEFMKMNNVIITPNIAYSTEEAINYMFQNTIDQIREVIKGGDAYGVF</sequence>
<dbReference type="InterPro" id="IPR029753">
    <property type="entry name" value="D-isomer_DH_CS"/>
</dbReference>
<dbReference type="Proteomes" id="UP000824139">
    <property type="component" value="Unassembled WGS sequence"/>
</dbReference>
<evidence type="ECO:0008006" key="9">
    <source>
        <dbReference type="Google" id="ProtNLM"/>
    </source>
</evidence>
<accession>A0A9D1K4A7</accession>
<proteinExistence type="inferred from homology"/>
<keyword evidence="2 4" id="KW-0560">Oxidoreductase</keyword>
<dbReference type="GO" id="GO:0008720">
    <property type="term" value="F:D-lactate dehydrogenase (NAD+) activity"/>
    <property type="evidence" value="ECO:0007669"/>
    <property type="project" value="TreeGrafter"/>
</dbReference>
<dbReference type="AlphaFoldDB" id="A0A9D1K4A7"/>
<dbReference type="InterPro" id="IPR006140">
    <property type="entry name" value="D-isomer_DH_NAD-bd"/>
</dbReference>
<gene>
    <name evidence="7" type="ORF">IAD41_00955</name>
</gene>
<dbReference type="InterPro" id="IPR036291">
    <property type="entry name" value="NAD(P)-bd_dom_sf"/>
</dbReference>